<gene>
    <name evidence="1" type="ORF">Tco_0923912</name>
</gene>
<evidence type="ECO:0000313" key="2">
    <source>
        <dbReference type="Proteomes" id="UP001151760"/>
    </source>
</evidence>
<protein>
    <submittedName>
        <fullName evidence="1">Uncharacterized protein</fullName>
    </submittedName>
</protein>
<organism evidence="1 2">
    <name type="scientific">Tanacetum coccineum</name>
    <dbReference type="NCBI Taxonomy" id="301880"/>
    <lineage>
        <taxon>Eukaryota</taxon>
        <taxon>Viridiplantae</taxon>
        <taxon>Streptophyta</taxon>
        <taxon>Embryophyta</taxon>
        <taxon>Tracheophyta</taxon>
        <taxon>Spermatophyta</taxon>
        <taxon>Magnoliopsida</taxon>
        <taxon>eudicotyledons</taxon>
        <taxon>Gunneridae</taxon>
        <taxon>Pentapetalae</taxon>
        <taxon>asterids</taxon>
        <taxon>campanulids</taxon>
        <taxon>Asterales</taxon>
        <taxon>Asteraceae</taxon>
        <taxon>Asteroideae</taxon>
        <taxon>Anthemideae</taxon>
        <taxon>Anthemidinae</taxon>
        <taxon>Tanacetum</taxon>
    </lineage>
</organism>
<reference evidence="1" key="1">
    <citation type="journal article" date="2022" name="Int. J. Mol. Sci.">
        <title>Draft Genome of Tanacetum Coccineum: Genomic Comparison of Closely Related Tanacetum-Family Plants.</title>
        <authorList>
            <person name="Yamashiro T."/>
            <person name="Shiraishi A."/>
            <person name="Nakayama K."/>
            <person name="Satake H."/>
        </authorList>
    </citation>
    <scope>NUCLEOTIDE SEQUENCE</scope>
</reference>
<dbReference type="Proteomes" id="UP001151760">
    <property type="component" value="Unassembled WGS sequence"/>
</dbReference>
<sequence>MEAENLKGMKQEEAKVEECDKGDIYDILDIMVEDVVRLGQLHTPSIHTLPELDPMVQPCSDVMDDVIHPSIHQVIHTTPPDKDYVAPATKSILDELLEEFRDKILNITMVDEKADCNPTKDIEELERLIAKDPRSYFTEIKVHSLIIKTNEEFEPFIHTQPLSPLYGAFKSSKSSTKPC</sequence>
<reference evidence="1" key="2">
    <citation type="submission" date="2022-01" db="EMBL/GenBank/DDBJ databases">
        <authorList>
            <person name="Yamashiro T."/>
            <person name="Shiraishi A."/>
            <person name="Satake H."/>
            <person name="Nakayama K."/>
        </authorList>
    </citation>
    <scope>NUCLEOTIDE SEQUENCE</scope>
</reference>
<evidence type="ECO:0000313" key="1">
    <source>
        <dbReference type="EMBL" id="GJT33493.1"/>
    </source>
</evidence>
<accession>A0ABQ5D5H7</accession>
<keyword evidence="2" id="KW-1185">Reference proteome</keyword>
<proteinExistence type="predicted"/>
<comment type="caution">
    <text evidence="1">The sequence shown here is derived from an EMBL/GenBank/DDBJ whole genome shotgun (WGS) entry which is preliminary data.</text>
</comment>
<name>A0ABQ5D5H7_9ASTR</name>
<dbReference type="EMBL" id="BQNB010014882">
    <property type="protein sequence ID" value="GJT33493.1"/>
    <property type="molecule type" value="Genomic_DNA"/>
</dbReference>